<organism evidence="1 2">
    <name type="scientific">Moritella viscosa</name>
    <dbReference type="NCBI Taxonomy" id="80854"/>
    <lineage>
        <taxon>Bacteria</taxon>
        <taxon>Pseudomonadati</taxon>
        <taxon>Pseudomonadota</taxon>
        <taxon>Gammaproteobacteria</taxon>
        <taxon>Alteromonadales</taxon>
        <taxon>Moritellaceae</taxon>
        <taxon>Moritella</taxon>
    </lineage>
</organism>
<dbReference type="AlphaFoldDB" id="A0A1L0E0H9"/>
<accession>A0A1L0E0H9</accession>
<dbReference type="OrthoDB" id="6168669at2"/>
<dbReference type="RefSeq" id="WP_075518192.1">
    <property type="nucleotide sequence ID" value="NZ_FPLD01000051.1"/>
</dbReference>
<gene>
    <name evidence="1" type="ORF">NVI5450_1816</name>
</gene>
<name>A0A1L0E0H9_9GAMM</name>
<dbReference type="EMBL" id="FPLD01000051">
    <property type="protein sequence ID" value="SGY96145.1"/>
    <property type="molecule type" value="Genomic_DNA"/>
</dbReference>
<protein>
    <submittedName>
        <fullName evidence="1">Uncharacterized protein</fullName>
    </submittedName>
</protein>
<reference evidence="1 2" key="1">
    <citation type="submission" date="2016-11" db="EMBL/GenBank/DDBJ databases">
        <authorList>
            <person name="Jaros S."/>
            <person name="Januszkiewicz K."/>
            <person name="Wedrychowicz H."/>
        </authorList>
    </citation>
    <scope>NUCLEOTIDE SEQUENCE [LARGE SCALE GENOMIC DNA]</scope>
    <source>
        <strain evidence="1">NVI 5450</strain>
    </source>
</reference>
<evidence type="ECO:0000313" key="1">
    <source>
        <dbReference type="EMBL" id="SGY96145.1"/>
    </source>
</evidence>
<dbReference type="Proteomes" id="UP000183794">
    <property type="component" value="Unassembled WGS sequence"/>
</dbReference>
<sequence>MGDINRNYYHELNLLLWDIHTKFIKPEMAFQLYEQRWKYVDEKQLTPREKILIEKLTNTFGNGFFMPAC</sequence>
<proteinExistence type="predicted"/>
<evidence type="ECO:0000313" key="2">
    <source>
        <dbReference type="Proteomes" id="UP000183794"/>
    </source>
</evidence>